<dbReference type="OrthoDB" id="303968at2759"/>
<reference evidence="1" key="1">
    <citation type="submission" date="2021-01" db="EMBL/GenBank/DDBJ databases">
        <authorList>
            <consortium name="Genoscope - CEA"/>
            <person name="William W."/>
        </authorList>
    </citation>
    <scope>NUCLEOTIDE SEQUENCE</scope>
</reference>
<protein>
    <recommendedName>
        <fullName evidence="3">Protein kinase domain-containing protein</fullName>
    </recommendedName>
</protein>
<dbReference type="EMBL" id="CAJJDO010000130">
    <property type="protein sequence ID" value="CAD8202216.1"/>
    <property type="molecule type" value="Genomic_DNA"/>
</dbReference>
<organism evidence="1 2">
    <name type="scientific">Paramecium pentaurelia</name>
    <dbReference type="NCBI Taxonomy" id="43138"/>
    <lineage>
        <taxon>Eukaryota</taxon>
        <taxon>Sar</taxon>
        <taxon>Alveolata</taxon>
        <taxon>Ciliophora</taxon>
        <taxon>Intramacronucleata</taxon>
        <taxon>Oligohymenophorea</taxon>
        <taxon>Peniculida</taxon>
        <taxon>Parameciidae</taxon>
        <taxon>Paramecium</taxon>
    </lineage>
</organism>
<comment type="caution">
    <text evidence="1">The sequence shown here is derived from an EMBL/GenBank/DDBJ whole genome shotgun (WGS) entry which is preliminary data.</text>
</comment>
<evidence type="ECO:0000313" key="1">
    <source>
        <dbReference type="EMBL" id="CAD8202216.1"/>
    </source>
</evidence>
<sequence length="403" mass="47259">MNLNHPTTQIRYQNVRLLQITPAFFEYSAIQKSNKREVILKIQNSINSNVLQEETAKLIQVQDIEGIPEVVDYGNNNDQRYFLATQTLGPSFSQIMQTNGQMPLKNVLLIGLQLITLIQKIHEKNFILSNIVPCNFCMGSDIEDKIIYLKDLTTLQSKNDNKKVVKFPIKEYTFLSPVLNIDKGPSQIDDLYSLAYLLIYLNNAILPWQQFNQIINEKQFQELQNHKLKIIFDQQFLDQQTSIFREWFKYLSTLKSSQHLNYNYLKNILISKIYENGWKLNDQIEYKNEIMSQSSKSIVSIKSRSRGTSITKTPNQRMIETLSPILEVDKEFELAQSAQKQSEEFPIFQQFQNLKNFMEDQQQTENNLSSSSIEQNECQIWKKMEILDKMSKPMQMMNKFVKK</sequence>
<dbReference type="PANTHER" id="PTHR11909">
    <property type="entry name" value="CASEIN KINASE-RELATED"/>
    <property type="match status" value="1"/>
</dbReference>
<dbReference type="InterPro" id="IPR050235">
    <property type="entry name" value="CK1_Ser-Thr_kinase"/>
</dbReference>
<gene>
    <name evidence="1" type="ORF">PPENT_87.1.T1300100</name>
</gene>
<evidence type="ECO:0008006" key="3">
    <source>
        <dbReference type="Google" id="ProtNLM"/>
    </source>
</evidence>
<dbReference type="FunFam" id="1.10.510.10:FF:001808">
    <property type="entry name" value="Uncharacterized protein"/>
    <property type="match status" value="1"/>
</dbReference>
<dbReference type="Proteomes" id="UP000689195">
    <property type="component" value="Unassembled WGS sequence"/>
</dbReference>
<name>A0A8S1XLX2_9CILI</name>
<accession>A0A8S1XLX2</accession>
<proteinExistence type="predicted"/>
<keyword evidence="2" id="KW-1185">Reference proteome</keyword>
<dbReference type="AlphaFoldDB" id="A0A8S1XLX2"/>
<evidence type="ECO:0000313" key="2">
    <source>
        <dbReference type="Proteomes" id="UP000689195"/>
    </source>
</evidence>